<proteinExistence type="inferred from homology"/>
<evidence type="ECO:0000256" key="2">
    <source>
        <dbReference type="ARBA" id="ARBA00006375"/>
    </source>
</evidence>
<dbReference type="Gene3D" id="1.50.40.10">
    <property type="entry name" value="Mitochondrial carrier domain"/>
    <property type="match status" value="2"/>
</dbReference>
<evidence type="ECO:0000256" key="9">
    <source>
        <dbReference type="RuleBase" id="RU000488"/>
    </source>
</evidence>
<dbReference type="SUPFAM" id="SSF103506">
    <property type="entry name" value="Mitochondrial carrier"/>
    <property type="match status" value="1"/>
</dbReference>
<keyword evidence="3 9" id="KW-0813">Transport</keyword>
<evidence type="ECO:0000313" key="10">
    <source>
        <dbReference type="EMBL" id="CAD8528094.1"/>
    </source>
</evidence>
<feature type="repeat" description="Solcar" evidence="8">
    <location>
        <begin position="175"/>
        <end position="260"/>
    </location>
</feature>
<dbReference type="GO" id="GO:0016020">
    <property type="term" value="C:membrane"/>
    <property type="evidence" value="ECO:0007669"/>
    <property type="project" value="UniProtKB-SubCell"/>
</dbReference>
<name>A0A7S0IPK0_9EUKA</name>
<evidence type="ECO:0000256" key="7">
    <source>
        <dbReference type="ARBA" id="ARBA00023136"/>
    </source>
</evidence>
<dbReference type="EMBL" id="HBER01006721">
    <property type="protein sequence ID" value="CAD8528094.1"/>
    <property type="molecule type" value="Transcribed_RNA"/>
</dbReference>
<evidence type="ECO:0000256" key="3">
    <source>
        <dbReference type="ARBA" id="ARBA00022448"/>
    </source>
</evidence>
<accession>A0A7S0IPK0</accession>
<evidence type="ECO:0008006" key="11">
    <source>
        <dbReference type="Google" id="ProtNLM"/>
    </source>
</evidence>
<dbReference type="InterPro" id="IPR023395">
    <property type="entry name" value="MCP_dom_sf"/>
</dbReference>
<protein>
    <recommendedName>
        <fullName evidence="11">Mitochondrial carrier protein</fullName>
    </recommendedName>
</protein>
<dbReference type="PRINTS" id="PR00926">
    <property type="entry name" value="MITOCARRIER"/>
</dbReference>
<dbReference type="AlphaFoldDB" id="A0A7S0IPK0"/>
<feature type="repeat" description="Solcar" evidence="8">
    <location>
        <begin position="1"/>
        <end position="76"/>
    </location>
</feature>
<dbReference type="PANTHER" id="PTHR45667">
    <property type="entry name" value="S-ADENOSYLMETHIONINE MITOCHONDRIAL CARRIER PROTEIN"/>
    <property type="match status" value="1"/>
</dbReference>
<keyword evidence="6" id="KW-1133">Transmembrane helix</keyword>
<comment type="similarity">
    <text evidence="2 9">Belongs to the mitochondrial carrier (TC 2.A.29) family.</text>
</comment>
<dbReference type="InterPro" id="IPR018108">
    <property type="entry name" value="MCP_transmembrane"/>
</dbReference>
<feature type="repeat" description="Solcar" evidence="8">
    <location>
        <begin position="88"/>
        <end position="171"/>
    </location>
</feature>
<sequence>MAHDALLHPVDTLRARLDVRSGSGGANPLRAMMHEARQVIHSDGLAGLYRGYVLCLVGSAPANALYFSTYQACKRYFAASGVDEARMLSPLYDAASGLCAEVIAAGLWTPLDVVKQRLQVAPADLRAADAIRAACARRGMIGLWRGYFAGLCVWGPFSAVYFASYEAIRDAMGREAVGSNLMAGMGGGAIAAVTTQPLDCARTRLQVGLTKESAGLMQVVRDIFAREGLQALMRGTLARALWLAPGCGITITVFDNVAALLQTAN</sequence>
<organism evidence="10">
    <name type="scientific">Calcidiscus leptoporus</name>
    <dbReference type="NCBI Taxonomy" id="127549"/>
    <lineage>
        <taxon>Eukaryota</taxon>
        <taxon>Haptista</taxon>
        <taxon>Haptophyta</taxon>
        <taxon>Prymnesiophyceae</taxon>
        <taxon>Coccolithales</taxon>
        <taxon>Calcidiscaceae</taxon>
        <taxon>Calcidiscus</taxon>
    </lineage>
</organism>
<evidence type="ECO:0000256" key="5">
    <source>
        <dbReference type="ARBA" id="ARBA00022737"/>
    </source>
</evidence>
<gene>
    <name evidence="10" type="ORF">CLEP1334_LOCUS3315</name>
</gene>
<evidence type="ECO:0000256" key="4">
    <source>
        <dbReference type="ARBA" id="ARBA00022692"/>
    </source>
</evidence>
<dbReference type="Pfam" id="PF00153">
    <property type="entry name" value="Mito_carr"/>
    <property type="match status" value="3"/>
</dbReference>
<dbReference type="GO" id="GO:0055085">
    <property type="term" value="P:transmembrane transport"/>
    <property type="evidence" value="ECO:0007669"/>
    <property type="project" value="InterPro"/>
</dbReference>
<evidence type="ECO:0000256" key="6">
    <source>
        <dbReference type="ARBA" id="ARBA00022989"/>
    </source>
</evidence>
<evidence type="ECO:0000256" key="1">
    <source>
        <dbReference type="ARBA" id="ARBA00004141"/>
    </source>
</evidence>
<keyword evidence="4 8" id="KW-0812">Transmembrane</keyword>
<keyword evidence="7 8" id="KW-0472">Membrane</keyword>
<evidence type="ECO:0000256" key="8">
    <source>
        <dbReference type="PROSITE-ProRule" id="PRU00282"/>
    </source>
</evidence>
<reference evidence="10" key="1">
    <citation type="submission" date="2021-01" db="EMBL/GenBank/DDBJ databases">
        <authorList>
            <person name="Corre E."/>
            <person name="Pelletier E."/>
            <person name="Niang G."/>
            <person name="Scheremetjew M."/>
            <person name="Finn R."/>
            <person name="Kale V."/>
            <person name="Holt S."/>
            <person name="Cochrane G."/>
            <person name="Meng A."/>
            <person name="Brown T."/>
            <person name="Cohen L."/>
        </authorList>
    </citation>
    <scope>NUCLEOTIDE SEQUENCE</scope>
    <source>
        <strain evidence="10">RCC1130</strain>
    </source>
</reference>
<dbReference type="PROSITE" id="PS50920">
    <property type="entry name" value="SOLCAR"/>
    <property type="match status" value="3"/>
</dbReference>
<keyword evidence="5" id="KW-0677">Repeat</keyword>
<dbReference type="InterPro" id="IPR002067">
    <property type="entry name" value="MCP"/>
</dbReference>
<comment type="subcellular location">
    <subcellularLocation>
        <location evidence="1">Membrane</location>
        <topology evidence="1">Multi-pass membrane protein</topology>
    </subcellularLocation>
</comment>